<evidence type="ECO:0000256" key="6">
    <source>
        <dbReference type="ARBA" id="ARBA00023136"/>
    </source>
</evidence>
<organism evidence="8 9">
    <name type="scientific">Denitrobaculum tricleocarpae</name>
    <dbReference type="NCBI Taxonomy" id="2591009"/>
    <lineage>
        <taxon>Bacteria</taxon>
        <taxon>Pseudomonadati</taxon>
        <taxon>Pseudomonadota</taxon>
        <taxon>Alphaproteobacteria</taxon>
        <taxon>Rhodospirillales</taxon>
        <taxon>Rhodospirillaceae</taxon>
        <taxon>Denitrobaculum</taxon>
    </lineage>
</organism>
<feature type="transmembrane region" description="Helical" evidence="7">
    <location>
        <begin position="317"/>
        <end position="344"/>
    </location>
</feature>
<reference evidence="8 9" key="1">
    <citation type="submission" date="2019-06" db="EMBL/GenBank/DDBJ databases">
        <title>Whole genome sequence for Rhodospirillaceae sp. R148.</title>
        <authorList>
            <person name="Wang G."/>
        </authorList>
    </citation>
    <scope>NUCLEOTIDE SEQUENCE [LARGE SCALE GENOMIC DNA]</scope>
    <source>
        <strain evidence="8 9">R148</strain>
    </source>
</reference>
<dbReference type="Pfam" id="PF13440">
    <property type="entry name" value="Polysacc_synt_3"/>
    <property type="match status" value="1"/>
</dbReference>
<dbReference type="AlphaFoldDB" id="A0A545TGB6"/>
<dbReference type="Proteomes" id="UP000315252">
    <property type="component" value="Unassembled WGS sequence"/>
</dbReference>
<keyword evidence="6 7" id="KW-0472">Membrane</keyword>
<keyword evidence="5 7" id="KW-1133">Transmembrane helix</keyword>
<dbReference type="InterPro" id="IPR050833">
    <property type="entry name" value="Poly_Biosynth_Transport"/>
</dbReference>
<dbReference type="RefSeq" id="WP_142898535.1">
    <property type="nucleotide sequence ID" value="NZ_ML660059.1"/>
</dbReference>
<dbReference type="PANTHER" id="PTHR30250:SF10">
    <property type="entry name" value="LIPOPOLYSACCHARIDE BIOSYNTHESIS PROTEIN WZXC"/>
    <property type="match status" value="1"/>
</dbReference>
<feature type="transmembrane region" description="Helical" evidence="7">
    <location>
        <begin position="356"/>
        <end position="376"/>
    </location>
</feature>
<dbReference type="GO" id="GO:0005886">
    <property type="term" value="C:plasma membrane"/>
    <property type="evidence" value="ECO:0007669"/>
    <property type="project" value="UniProtKB-SubCell"/>
</dbReference>
<feature type="transmembrane region" description="Helical" evidence="7">
    <location>
        <begin position="288"/>
        <end position="311"/>
    </location>
</feature>
<evidence type="ECO:0000256" key="1">
    <source>
        <dbReference type="ARBA" id="ARBA00004651"/>
    </source>
</evidence>
<accession>A0A545TGB6</accession>
<keyword evidence="3" id="KW-1003">Cell membrane</keyword>
<evidence type="ECO:0000313" key="8">
    <source>
        <dbReference type="EMBL" id="TQV76272.1"/>
    </source>
</evidence>
<keyword evidence="9" id="KW-1185">Reference proteome</keyword>
<dbReference type="PANTHER" id="PTHR30250">
    <property type="entry name" value="PST FAMILY PREDICTED COLANIC ACID TRANSPORTER"/>
    <property type="match status" value="1"/>
</dbReference>
<feature type="transmembrane region" description="Helical" evidence="7">
    <location>
        <begin position="168"/>
        <end position="186"/>
    </location>
</feature>
<feature type="transmembrane region" description="Helical" evidence="7">
    <location>
        <begin position="76"/>
        <end position="99"/>
    </location>
</feature>
<protein>
    <submittedName>
        <fullName evidence="8">Lipopolysaccharide biosynthesis protein</fullName>
    </submittedName>
</protein>
<feature type="transmembrane region" description="Helical" evidence="7">
    <location>
        <begin position="439"/>
        <end position="461"/>
    </location>
</feature>
<comment type="caution">
    <text evidence="8">The sequence shown here is derived from an EMBL/GenBank/DDBJ whole genome shotgun (WGS) entry which is preliminary data.</text>
</comment>
<comment type="similarity">
    <text evidence="2">Belongs to the polysaccharide synthase family.</text>
</comment>
<proteinExistence type="inferred from homology"/>
<feature type="transmembrane region" description="Helical" evidence="7">
    <location>
        <begin position="111"/>
        <end position="132"/>
    </location>
</feature>
<comment type="subcellular location">
    <subcellularLocation>
        <location evidence="1">Cell membrane</location>
        <topology evidence="1">Multi-pass membrane protein</topology>
    </subcellularLocation>
</comment>
<evidence type="ECO:0000313" key="9">
    <source>
        <dbReference type="Proteomes" id="UP000315252"/>
    </source>
</evidence>
<feature type="transmembrane region" description="Helical" evidence="7">
    <location>
        <begin position="144"/>
        <end position="162"/>
    </location>
</feature>
<evidence type="ECO:0000256" key="7">
    <source>
        <dbReference type="SAM" id="Phobius"/>
    </source>
</evidence>
<dbReference type="OrthoDB" id="7356923at2"/>
<dbReference type="EMBL" id="VHSH01000008">
    <property type="protein sequence ID" value="TQV76272.1"/>
    <property type="molecule type" value="Genomic_DNA"/>
</dbReference>
<evidence type="ECO:0000256" key="3">
    <source>
        <dbReference type="ARBA" id="ARBA00022475"/>
    </source>
</evidence>
<feature type="transmembrane region" description="Helical" evidence="7">
    <location>
        <begin position="414"/>
        <end position="433"/>
    </location>
</feature>
<gene>
    <name evidence="8" type="ORF">FKG95_21815</name>
</gene>
<sequence length="485" mass="52742">MTSVRLSLLISLAEKYSVTLINIGSTVIIARLLTPLEIGVYSVGLAFVAIAHTLRDFGVGNYLIQEKDLTENRIRTAAGLTLLLAWSLALLLALGSSVIADIYSKPEMRSVLLILSLSFVIIPFSSPTLALLRRNMAFKALYQIRIVSAIVHASVAVGLAWQGYSFESLAWASLAGVTTTAVIAAFHRPKMGIIWPNLVEWRHVASFGGKSSVDALITQIGMNAIDLIGGRLLGFAAVGLFSRAQGLISMFSREFTNAVAQVALPAFAAGHRAGIDLKEPYLKSVGTLTLFAWPFYCFLALMAYPIIRIMFGDQWDAAVPLVQILSVAGIAAATWALCGQILLGMGRINELLKAQILLQSVRIVIVFVTASYSITHVAVGQIFFYVLTYFVFYRALKPLVYITNMDMFRATWKSAMVAVTSSIVPAFALFYMQPGPENLWPPLLVASCGMGLGWLGGIYLFKHDFSGEIVNAYQSALGMFGKVKS</sequence>
<dbReference type="CDD" id="cd13127">
    <property type="entry name" value="MATE_tuaB_like"/>
    <property type="match status" value="1"/>
</dbReference>
<name>A0A545TGB6_9PROT</name>
<evidence type="ECO:0000256" key="4">
    <source>
        <dbReference type="ARBA" id="ARBA00022692"/>
    </source>
</evidence>
<evidence type="ECO:0000256" key="5">
    <source>
        <dbReference type="ARBA" id="ARBA00022989"/>
    </source>
</evidence>
<evidence type="ECO:0000256" key="2">
    <source>
        <dbReference type="ARBA" id="ARBA00007430"/>
    </source>
</evidence>
<keyword evidence="4 7" id="KW-0812">Transmembrane</keyword>